<feature type="compositionally biased region" description="Low complexity" evidence="1">
    <location>
        <begin position="403"/>
        <end position="433"/>
    </location>
</feature>
<gene>
    <name evidence="3" type="ORF">Vbra_17632</name>
</gene>
<dbReference type="SMART" id="SM00271">
    <property type="entry name" value="DnaJ"/>
    <property type="match status" value="1"/>
</dbReference>
<keyword evidence="4" id="KW-1185">Reference proteome</keyword>
<accession>A0A0G4GF26</accession>
<dbReference type="EMBL" id="CDMY01000646">
    <property type="protein sequence ID" value="CEM28134.1"/>
    <property type="molecule type" value="Genomic_DNA"/>
</dbReference>
<evidence type="ECO:0000313" key="4">
    <source>
        <dbReference type="Proteomes" id="UP000041254"/>
    </source>
</evidence>
<proteinExistence type="predicted"/>
<dbReference type="VEuPathDB" id="CryptoDB:Vbra_17632"/>
<dbReference type="Proteomes" id="UP000041254">
    <property type="component" value="Unassembled WGS sequence"/>
</dbReference>
<feature type="domain" description="J" evidence="2">
    <location>
        <begin position="262"/>
        <end position="316"/>
    </location>
</feature>
<dbReference type="AlphaFoldDB" id="A0A0G4GF26"/>
<dbReference type="InterPro" id="IPR001623">
    <property type="entry name" value="DnaJ_domain"/>
</dbReference>
<feature type="region of interest" description="Disordered" evidence="1">
    <location>
        <begin position="374"/>
        <end position="444"/>
    </location>
</feature>
<organism evidence="3 4">
    <name type="scientific">Vitrella brassicaformis (strain CCMP3155)</name>
    <dbReference type="NCBI Taxonomy" id="1169540"/>
    <lineage>
        <taxon>Eukaryota</taxon>
        <taxon>Sar</taxon>
        <taxon>Alveolata</taxon>
        <taxon>Colpodellida</taxon>
        <taxon>Vitrellaceae</taxon>
        <taxon>Vitrella</taxon>
    </lineage>
</organism>
<dbReference type="CDD" id="cd06257">
    <property type="entry name" value="DnaJ"/>
    <property type="match status" value="1"/>
</dbReference>
<reference evidence="3 4" key="1">
    <citation type="submission" date="2014-11" db="EMBL/GenBank/DDBJ databases">
        <authorList>
            <person name="Zhu J."/>
            <person name="Qi W."/>
            <person name="Song R."/>
        </authorList>
    </citation>
    <scope>NUCLEOTIDE SEQUENCE [LARGE SCALE GENOMIC DNA]</scope>
</reference>
<dbReference type="Pfam" id="PF00226">
    <property type="entry name" value="DnaJ"/>
    <property type="match status" value="1"/>
</dbReference>
<name>A0A0G4GF26_VITBC</name>
<evidence type="ECO:0000313" key="3">
    <source>
        <dbReference type="EMBL" id="CEM28134.1"/>
    </source>
</evidence>
<evidence type="ECO:0000259" key="2">
    <source>
        <dbReference type="PROSITE" id="PS50076"/>
    </source>
</evidence>
<protein>
    <recommendedName>
        <fullName evidence="2">J domain-containing protein</fullName>
    </recommendedName>
</protein>
<dbReference type="SUPFAM" id="SSF46565">
    <property type="entry name" value="Chaperone J-domain"/>
    <property type="match status" value="1"/>
</dbReference>
<dbReference type="InterPro" id="IPR036869">
    <property type="entry name" value="J_dom_sf"/>
</dbReference>
<evidence type="ECO:0000256" key="1">
    <source>
        <dbReference type="SAM" id="MobiDB-lite"/>
    </source>
</evidence>
<dbReference type="PROSITE" id="PS50076">
    <property type="entry name" value="DNAJ_2"/>
    <property type="match status" value="1"/>
</dbReference>
<sequence length="444" mass="49071">MKSLVARNDSTRSSWLLVPDVDIKALLKKAEAAKTVRLFITMACERAKALDPHGLTARPPPPSAPNDPQVEQIFRAKEECYGSILSLMEQRILVPGDRCIRCPNELMIDFGAKPTPNAHKTPPVREQPAAAAATDAGGWGTFLIAKKMLLCLPCRPSWQPMVVQRRGNKIVIVNRCLHFIFAGSSINAKRIAPLEQVRTMLLRVETWRTSAHMYRMGGFHPARPGDRLANGNYTLMHQIGHDESFVKMAVECWFEKLQQLSKAHRILGLRRGATSGSVIKRYRLLALKYHSDKTKGSDERMKDLNEAKALMLEIAEEGPARAEDSPCDGNPFACRKEWRAAALIRESSREAAEWEFNTMSDTIYFSEVDEPTLPAPNAAKAGNFDNHPSPAHTKPTDTKPPRTRTTSSKSSGSTTSRSHPTAGSSRTSAAADAARARCGRPGRV</sequence>
<dbReference type="Gene3D" id="1.10.287.110">
    <property type="entry name" value="DnaJ domain"/>
    <property type="match status" value="1"/>
</dbReference>
<dbReference type="InParanoid" id="A0A0G4GF26"/>